<protein>
    <submittedName>
        <fullName evidence="4">ATP-binding protein</fullName>
    </submittedName>
</protein>
<keyword evidence="1" id="KW-0723">Serine/threonine-protein kinase</keyword>
<dbReference type="EMBL" id="SMKY01000211">
    <property type="protein sequence ID" value="TDD72118.1"/>
    <property type="molecule type" value="Genomic_DNA"/>
</dbReference>
<name>A0A4R5AHF1_9ACTN</name>
<dbReference type="Pfam" id="PF13581">
    <property type="entry name" value="HATPase_c_2"/>
    <property type="match status" value="1"/>
</dbReference>
<dbReference type="OrthoDB" id="3474613at2"/>
<evidence type="ECO:0000313" key="5">
    <source>
        <dbReference type="Proteomes" id="UP000295578"/>
    </source>
</evidence>
<dbReference type="PANTHER" id="PTHR35526">
    <property type="entry name" value="ANTI-SIGMA-F FACTOR RSBW-RELATED"/>
    <property type="match status" value="1"/>
</dbReference>
<proteinExistence type="predicted"/>
<gene>
    <name evidence="4" type="ORF">E1293_33120</name>
</gene>
<feature type="compositionally biased region" description="Basic residues" evidence="2">
    <location>
        <begin position="1"/>
        <end position="11"/>
    </location>
</feature>
<feature type="domain" description="Histidine kinase/HSP90-like ATPase" evidence="3">
    <location>
        <begin position="49"/>
        <end position="178"/>
    </location>
</feature>
<dbReference type="InterPro" id="IPR003594">
    <property type="entry name" value="HATPase_dom"/>
</dbReference>
<evidence type="ECO:0000256" key="2">
    <source>
        <dbReference type="SAM" id="MobiDB-lite"/>
    </source>
</evidence>
<dbReference type="Gene3D" id="3.30.565.10">
    <property type="entry name" value="Histidine kinase-like ATPase, C-terminal domain"/>
    <property type="match status" value="1"/>
</dbReference>
<keyword evidence="4" id="KW-0547">Nucleotide-binding</keyword>
<keyword evidence="5" id="KW-1185">Reference proteome</keyword>
<feature type="region of interest" description="Disordered" evidence="2">
    <location>
        <begin position="1"/>
        <end position="23"/>
    </location>
</feature>
<dbReference type="SUPFAM" id="SSF55874">
    <property type="entry name" value="ATPase domain of HSP90 chaperone/DNA topoisomerase II/histidine kinase"/>
    <property type="match status" value="1"/>
</dbReference>
<dbReference type="AlphaFoldDB" id="A0A4R5AHF1"/>
<comment type="caution">
    <text evidence="4">The sequence shown here is derived from an EMBL/GenBank/DDBJ whole genome shotgun (WGS) entry which is preliminary data.</text>
</comment>
<accession>A0A4R5AHF1</accession>
<evidence type="ECO:0000256" key="1">
    <source>
        <dbReference type="ARBA" id="ARBA00022527"/>
    </source>
</evidence>
<dbReference type="GO" id="GO:0004674">
    <property type="term" value="F:protein serine/threonine kinase activity"/>
    <property type="evidence" value="ECO:0007669"/>
    <property type="project" value="UniProtKB-KW"/>
</dbReference>
<dbReference type="InterPro" id="IPR036890">
    <property type="entry name" value="HATPase_C_sf"/>
</dbReference>
<keyword evidence="1" id="KW-0808">Transferase</keyword>
<dbReference type="PANTHER" id="PTHR35526:SF3">
    <property type="entry name" value="ANTI-SIGMA-F FACTOR RSBW"/>
    <property type="match status" value="1"/>
</dbReference>
<sequence length="196" mass="20621">MPPHDRKHRRNSGCTADGTGEPPDELAVVVMNGGAGAVASEALDVTIQATLRGPARVRTLVKCRLAEWGLTGVSDDVVLIASELVANAAQYASEQEIHVRLTWEPGAVVLAVWDSSDARPVCTRTAGTAVGDPVPDAEALDPGHDADMRGRGLPIVAAMAEECWVTPAEPHGKWVCVRYATVEPAAVPSIHAHSAR</sequence>
<evidence type="ECO:0000313" key="4">
    <source>
        <dbReference type="EMBL" id="TDD72118.1"/>
    </source>
</evidence>
<dbReference type="GO" id="GO:0005524">
    <property type="term" value="F:ATP binding"/>
    <property type="evidence" value="ECO:0007669"/>
    <property type="project" value="UniProtKB-KW"/>
</dbReference>
<dbReference type="Proteomes" id="UP000295578">
    <property type="component" value="Unassembled WGS sequence"/>
</dbReference>
<dbReference type="CDD" id="cd16936">
    <property type="entry name" value="HATPase_RsbW-like"/>
    <property type="match status" value="1"/>
</dbReference>
<organism evidence="4 5">
    <name type="scientific">Actinomadura darangshiensis</name>
    <dbReference type="NCBI Taxonomy" id="705336"/>
    <lineage>
        <taxon>Bacteria</taxon>
        <taxon>Bacillati</taxon>
        <taxon>Actinomycetota</taxon>
        <taxon>Actinomycetes</taxon>
        <taxon>Streptosporangiales</taxon>
        <taxon>Thermomonosporaceae</taxon>
        <taxon>Actinomadura</taxon>
    </lineage>
</organism>
<dbReference type="InterPro" id="IPR050267">
    <property type="entry name" value="Anti-sigma-factor_SerPK"/>
</dbReference>
<reference evidence="4 5" key="1">
    <citation type="submission" date="2019-03" db="EMBL/GenBank/DDBJ databases">
        <title>Draft genome sequences of novel Actinobacteria.</title>
        <authorList>
            <person name="Sahin N."/>
            <person name="Ay H."/>
            <person name="Saygin H."/>
        </authorList>
    </citation>
    <scope>NUCLEOTIDE SEQUENCE [LARGE SCALE GENOMIC DNA]</scope>
    <source>
        <strain evidence="4 5">DSM 45941</strain>
    </source>
</reference>
<keyword evidence="4" id="KW-0067">ATP-binding</keyword>
<keyword evidence="1" id="KW-0418">Kinase</keyword>
<evidence type="ECO:0000259" key="3">
    <source>
        <dbReference type="Pfam" id="PF13581"/>
    </source>
</evidence>